<dbReference type="AlphaFoldDB" id="A0A1C7LQA2"/>
<organism evidence="1 2">
    <name type="scientific">Grifola frondosa</name>
    <name type="common">Maitake</name>
    <name type="synonym">Polyporus frondosus</name>
    <dbReference type="NCBI Taxonomy" id="5627"/>
    <lineage>
        <taxon>Eukaryota</taxon>
        <taxon>Fungi</taxon>
        <taxon>Dikarya</taxon>
        <taxon>Basidiomycota</taxon>
        <taxon>Agaricomycotina</taxon>
        <taxon>Agaricomycetes</taxon>
        <taxon>Polyporales</taxon>
        <taxon>Grifolaceae</taxon>
        <taxon>Grifola</taxon>
    </lineage>
</organism>
<dbReference type="EMBL" id="LUGG01000027">
    <property type="protein sequence ID" value="OBZ66768.1"/>
    <property type="molecule type" value="Genomic_DNA"/>
</dbReference>
<evidence type="ECO:0000313" key="1">
    <source>
        <dbReference type="EMBL" id="OBZ66768.1"/>
    </source>
</evidence>
<name>A0A1C7LQA2_GRIFR</name>
<gene>
    <name evidence="1" type="ORF">A0H81_13070</name>
</gene>
<keyword evidence="2" id="KW-1185">Reference proteome</keyword>
<evidence type="ECO:0000313" key="2">
    <source>
        <dbReference type="Proteomes" id="UP000092993"/>
    </source>
</evidence>
<proteinExistence type="predicted"/>
<sequence>MGTSIGSIDQFLGIPFASPPVCDLRLRLHIQSGITVEPSMLSSLELSVSPSDVCQGSPYGTDDSFAFTPQCERLAAFPGDVTFQAPVCSCLRMRRDASQFGHSPASATVSQDWESDVFSGGETADYLIHL</sequence>
<accession>A0A1C7LQA2</accession>
<reference evidence="1 2" key="1">
    <citation type="submission" date="2016-03" db="EMBL/GenBank/DDBJ databases">
        <title>Whole genome sequencing of Grifola frondosa 9006-11.</title>
        <authorList>
            <person name="Min B."/>
            <person name="Park H."/>
            <person name="Kim J.-G."/>
            <person name="Cho H."/>
            <person name="Oh Y.-L."/>
            <person name="Kong W.-S."/>
            <person name="Choi I.-G."/>
        </authorList>
    </citation>
    <scope>NUCLEOTIDE SEQUENCE [LARGE SCALE GENOMIC DNA]</scope>
    <source>
        <strain evidence="1 2">9006-11</strain>
    </source>
</reference>
<dbReference type="Proteomes" id="UP000092993">
    <property type="component" value="Unassembled WGS sequence"/>
</dbReference>
<protein>
    <submittedName>
        <fullName evidence="1">Uncharacterized protein</fullName>
    </submittedName>
</protein>
<comment type="caution">
    <text evidence="1">The sequence shown here is derived from an EMBL/GenBank/DDBJ whole genome shotgun (WGS) entry which is preliminary data.</text>
</comment>